<protein>
    <submittedName>
        <fullName evidence="1">Uncharacterized protein</fullName>
    </submittedName>
</protein>
<reference evidence="1 2" key="1">
    <citation type="submission" date="2014-04" db="EMBL/GenBank/DDBJ databases">
        <title>Draft genome sequence of Photobacterium halotolerans S2753: a solonamide, ngercheumicin and holomycin producer.</title>
        <authorList>
            <person name="Machado H.R."/>
            <person name="Gram L."/>
        </authorList>
    </citation>
    <scope>NUCLEOTIDE SEQUENCE [LARGE SCALE GENOMIC DNA]</scope>
    <source>
        <strain evidence="1 2">S2753</strain>
    </source>
</reference>
<dbReference type="Proteomes" id="UP000027192">
    <property type="component" value="Unassembled WGS sequence"/>
</dbReference>
<evidence type="ECO:0000313" key="2">
    <source>
        <dbReference type="Proteomes" id="UP000027192"/>
    </source>
</evidence>
<name>A0A066RPL9_9GAMM</name>
<dbReference type="EMBL" id="JMIB01000010">
    <property type="protein sequence ID" value="KDM92289.1"/>
    <property type="molecule type" value="Genomic_DNA"/>
</dbReference>
<keyword evidence="2" id="KW-1185">Reference proteome</keyword>
<gene>
    <name evidence="1" type="ORF">EA58_07300</name>
</gene>
<dbReference type="AlphaFoldDB" id="A0A066RPL9"/>
<sequence>MIDVFQKLRNIGVEIERSSTPSFNEPTMPQVAYDVVSQYQSSIMFHEFIRFKPQYPTGLEGKKQTLPLDFLWGIADGNLNIVKANDELKSLDADADLFSIGRCFGGHHICLSSLHSGVYPEFNSQVKHSR</sequence>
<evidence type="ECO:0000313" key="1">
    <source>
        <dbReference type="EMBL" id="KDM92289.1"/>
    </source>
</evidence>
<accession>A0A066RPL9</accession>
<dbReference type="RefSeq" id="WP_036750728.1">
    <property type="nucleotide sequence ID" value="NZ_JAGSGC010000012.1"/>
</dbReference>
<organism evidence="1 2">
    <name type="scientific">Photobacterium galatheae</name>
    <dbReference type="NCBI Taxonomy" id="1654360"/>
    <lineage>
        <taxon>Bacteria</taxon>
        <taxon>Pseudomonadati</taxon>
        <taxon>Pseudomonadota</taxon>
        <taxon>Gammaproteobacteria</taxon>
        <taxon>Vibrionales</taxon>
        <taxon>Vibrionaceae</taxon>
        <taxon>Photobacterium</taxon>
    </lineage>
</organism>
<comment type="caution">
    <text evidence="1">The sequence shown here is derived from an EMBL/GenBank/DDBJ whole genome shotgun (WGS) entry which is preliminary data.</text>
</comment>
<proteinExistence type="predicted"/>
<dbReference type="OrthoDB" id="5867395at2"/>